<comment type="caution">
    <text evidence="1">The sequence shown here is derived from an EMBL/GenBank/DDBJ whole genome shotgun (WGS) entry which is preliminary data.</text>
</comment>
<evidence type="ECO:0000313" key="1">
    <source>
        <dbReference type="EMBL" id="KAK8060944.1"/>
    </source>
</evidence>
<protein>
    <submittedName>
        <fullName evidence="1">Uncharacterized protein</fullName>
    </submittedName>
</protein>
<organism evidence="1 2">
    <name type="scientific">Apiospora saccharicola</name>
    <dbReference type="NCBI Taxonomy" id="335842"/>
    <lineage>
        <taxon>Eukaryota</taxon>
        <taxon>Fungi</taxon>
        <taxon>Dikarya</taxon>
        <taxon>Ascomycota</taxon>
        <taxon>Pezizomycotina</taxon>
        <taxon>Sordariomycetes</taxon>
        <taxon>Xylariomycetidae</taxon>
        <taxon>Amphisphaeriales</taxon>
        <taxon>Apiosporaceae</taxon>
        <taxon>Apiospora</taxon>
    </lineage>
</organism>
<gene>
    <name evidence="1" type="ORF">PG996_010874</name>
</gene>
<reference evidence="1 2" key="1">
    <citation type="submission" date="2023-01" db="EMBL/GenBank/DDBJ databases">
        <title>Analysis of 21 Apiospora genomes using comparative genomics revels a genus with tremendous synthesis potential of carbohydrate active enzymes and secondary metabolites.</title>
        <authorList>
            <person name="Sorensen T."/>
        </authorList>
    </citation>
    <scope>NUCLEOTIDE SEQUENCE [LARGE SCALE GENOMIC DNA]</scope>
    <source>
        <strain evidence="1 2">CBS 83171</strain>
    </source>
</reference>
<keyword evidence="2" id="KW-1185">Reference proteome</keyword>
<proteinExistence type="predicted"/>
<sequence length="82" mass="8797">MSSVCLFISYATVDGGYKCNAETLKLVCADGSRVDKSLVFTCKQVAEEMAGVGSRCNTLNFTTFYSDATRLAGMLFGNTTKS</sequence>
<dbReference type="Proteomes" id="UP001446871">
    <property type="component" value="Unassembled WGS sequence"/>
</dbReference>
<name>A0ABR1UPU8_9PEZI</name>
<accession>A0ABR1UPU8</accession>
<dbReference type="EMBL" id="JAQQWM010000006">
    <property type="protein sequence ID" value="KAK8060944.1"/>
    <property type="molecule type" value="Genomic_DNA"/>
</dbReference>
<evidence type="ECO:0000313" key="2">
    <source>
        <dbReference type="Proteomes" id="UP001446871"/>
    </source>
</evidence>